<reference evidence="2 3" key="1">
    <citation type="submission" date="2019-09" db="EMBL/GenBank/DDBJ databases">
        <title>Draft genome of the ectomycorrhizal ascomycete Sphaerosporella brunnea.</title>
        <authorList>
            <consortium name="DOE Joint Genome Institute"/>
            <person name="Benucci G.M."/>
            <person name="Marozzi G."/>
            <person name="Antonielli L."/>
            <person name="Sanchez S."/>
            <person name="Marco P."/>
            <person name="Wang X."/>
            <person name="Falini L.B."/>
            <person name="Barry K."/>
            <person name="Haridas S."/>
            <person name="Lipzen A."/>
            <person name="Labutti K."/>
            <person name="Grigoriev I.V."/>
            <person name="Murat C."/>
            <person name="Martin F."/>
            <person name="Albertini E."/>
            <person name="Donnini D."/>
            <person name="Bonito G."/>
        </authorList>
    </citation>
    <scope>NUCLEOTIDE SEQUENCE [LARGE SCALE GENOMIC DNA]</scope>
    <source>
        <strain evidence="2 3">Sb_GMNB300</strain>
    </source>
</reference>
<proteinExistence type="predicted"/>
<evidence type="ECO:0000256" key="1">
    <source>
        <dbReference type="SAM" id="MobiDB-lite"/>
    </source>
</evidence>
<feature type="region of interest" description="Disordered" evidence="1">
    <location>
        <begin position="145"/>
        <end position="172"/>
    </location>
</feature>
<sequence>MRTTPVSFLSDHLTNTAVSVWTIPGQQTPEYANPPALIRSSLVTNARLSDRNAWLSRLLKAKSFYKRKADWSSTAVKAPQALGSRYYQLRLNKAPTAPYLVWTNRPVLVLLENNSSAQGHLFMRCAMWRREQDALWATIKEVTGSSVHRSGPDGAATASIDPIPARGAPATL</sequence>
<evidence type="ECO:0000313" key="2">
    <source>
        <dbReference type="EMBL" id="KAA8912107.1"/>
    </source>
</evidence>
<keyword evidence="3" id="KW-1185">Reference proteome</keyword>
<gene>
    <name evidence="2" type="ORF">FN846DRAFT_903848</name>
</gene>
<organism evidence="2 3">
    <name type="scientific">Sphaerosporella brunnea</name>
    <dbReference type="NCBI Taxonomy" id="1250544"/>
    <lineage>
        <taxon>Eukaryota</taxon>
        <taxon>Fungi</taxon>
        <taxon>Dikarya</taxon>
        <taxon>Ascomycota</taxon>
        <taxon>Pezizomycotina</taxon>
        <taxon>Pezizomycetes</taxon>
        <taxon>Pezizales</taxon>
        <taxon>Pyronemataceae</taxon>
        <taxon>Sphaerosporella</taxon>
    </lineage>
</organism>
<evidence type="ECO:0000313" key="3">
    <source>
        <dbReference type="Proteomes" id="UP000326924"/>
    </source>
</evidence>
<protein>
    <submittedName>
        <fullName evidence="2">Uncharacterized protein</fullName>
    </submittedName>
</protein>
<dbReference type="EMBL" id="VXIS01000028">
    <property type="protein sequence ID" value="KAA8912107.1"/>
    <property type="molecule type" value="Genomic_DNA"/>
</dbReference>
<dbReference type="InParanoid" id="A0A5J5F600"/>
<dbReference type="Proteomes" id="UP000326924">
    <property type="component" value="Unassembled WGS sequence"/>
</dbReference>
<name>A0A5J5F600_9PEZI</name>
<dbReference type="AlphaFoldDB" id="A0A5J5F600"/>
<accession>A0A5J5F600</accession>
<comment type="caution">
    <text evidence="2">The sequence shown here is derived from an EMBL/GenBank/DDBJ whole genome shotgun (WGS) entry which is preliminary data.</text>
</comment>